<evidence type="ECO:0000313" key="2">
    <source>
        <dbReference type="EMBL" id="GFQ78835.1"/>
    </source>
</evidence>
<dbReference type="EMBL" id="BMAO01021961">
    <property type="protein sequence ID" value="GFQ78835.1"/>
    <property type="molecule type" value="Genomic_DNA"/>
</dbReference>
<proteinExistence type="predicted"/>
<dbReference type="Proteomes" id="UP000887116">
    <property type="component" value="Unassembled WGS sequence"/>
</dbReference>
<evidence type="ECO:0000256" key="1">
    <source>
        <dbReference type="SAM" id="Phobius"/>
    </source>
</evidence>
<keyword evidence="1" id="KW-1133">Transmembrane helix</keyword>
<keyword evidence="1" id="KW-0812">Transmembrane</keyword>
<accession>A0A8X6FF23</accession>
<feature type="transmembrane region" description="Helical" evidence="1">
    <location>
        <begin position="20"/>
        <end position="41"/>
    </location>
</feature>
<organism evidence="2 3">
    <name type="scientific">Trichonephila clavata</name>
    <name type="common">Joro spider</name>
    <name type="synonym">Nephila clavata</name>
    <dbReference type="NCBI Taxonomy" id="2740835"/>
    <lineage>
        <taxon>Eukaryota</taxon>
        <taxon>Metazoa</taxon>
        <taxon>Ecdysozoa</taxon>
        <taxon>Arthropoda</taxon>
        <taxon>Chelicerata</taxon>
        <taxon>Arachnida</taxon>
        <taxon>Araneae</taxon>
        <taxon>Araneomorphae</taxon>
        <taxon>Entelegynae</taxon>
        <taxon>Araneoidea</taxon>
        <taxon>Nephilidae</taxon>
        <taxon>Trichonephila</taxon>
    </lineage>
</organism>
<protein>
    <submittedName>
        <fullName evidence="2">Uncharacterized protein</fullName>
    </submittedName>
</protein>
<keyword evidence="1" id="KW-0472">Membrane</keyword>
<comment type="caution">
    <text evidence="2">The sequence shown here is derived from an EMBL/GenBank/DDBJ whole genome shotgun (WGS) entry which is preliminary data.</text>
</comment>
<name>A0A8X6FF23_TRICU</name>
<dbReference type="AlphaFoldDB" id="A0A8X6FF23"/>
<reference evidence="2" key="1">
    <citation type="submission" date="2020-07" db="EMBL/GenBank/DDBJ databases">
        <title>Multicomponent nature underlies the extraordinary mechanical properties of spider dragline silk.</title>
        <authorList>
            <person name="Kono N."/>
            <person name="Nakamura H."/>
            <person name="Mori M."/>
            <person name="Yoshida Y."/>
            <person name="Ohtoshi R."/>
            <person name="Malay A.D."/>
            <person name="Moran D.A.P."/>
            <person name="Tomita M."/>
            <person name="Numata K."/>
            <person name="Arakawa K."/>
        </authorList>
    </citation>
    <scope>NUCLEOTIDE SEQUENCE</scope>
</reference>
<keyword evidence="3" id="KW-1185">Reference proteome</keyword>
<sequence>MLKLKCNFYRTVSCRSRKKIAFRFSTQLLLIFVCFFPGVFLPLAASSRELSVIEKLIFRINFYIYMN</sequence>
<evidence type="ECO:0000313" key="3">
    <source>
        <dbReference type="Proteomes" id="UP000887116"/>
    </source>
</evidence>
<gene>
    <name evidence="2" type="ORF">TNCT_350271</name>
</gene>